<evidence type="ECO:0000256" key="2">
    <source>
        <dbReference type="ARBA" id="ARBA00023004"/>
    </source>
</evidence>
<dbReference type="GO" id="GO:0016705">
    <property type="term" value="F:oxidoreductase activity, acting on paired donors, with incorporation or reduction of molecular oxygen"/>
    <property type="evidence" value="ECO:0007669"/>
    <property type="project" value="InterPro"/>
</dbReference>
<evidence type="ECO:0000313" key="3">
    <source>
        <dbReference type="EMBL" id="PHT94253.1"/>
    </source>
</evidence>
<dbReference type="GO" id="GO:0005506">
    <property type="term" value="F:iron ion binding"/>
    <property type="evidence" value="ECO:0007669"/>
    <property type="project" value="InterPro"/>
</dbReference>
<comment type="caution">
    <text evidence="3">The sequence shown here is derived from an EMBL/GenBank/DDBJ whole genome shotgun (WGS) entry which is preliminary data.</text>
</comment>
<dbReference type="PANTHER" id="PTHR24286">
    <property type="entry name" value="CYTOCHROME P450 26"/>
    <property type="match status" value="1"/>
</dbReference>
<accession>A0A2G3AJB3</accession>
<protein>
    <submittedName>
        <fullName evidence="3">Uncharacterized protein</fullName>
    </submittedName>
</protein>
<keyword evidence="2" id="KW-0408">Iron</keyword>
<name>A0A2G3AJB3_CAPAN</name>
<keyword evidence="4" id="KW-1185">Reference proteome</keyword>
<gene>
    <name evidence="3" type="ORF">T459_02135</name>
</gene>
<dbReference type="Proteomes" id="UP000222542">
    <property type="component" value="Unassembled WGS sequence"/>
</dbReference>
<dbReference type="GO" id="GO:0020037">
    <property type="term" value="F:heme binding"/>
    <property type="evidence" value="ECO:0007669"/>
    <property type="project" value="InterPro"/>
</dbReference>
<dbReference type="EMBL" id="AYRZ02000001">
    <property type="protein sequence ID" value="PHT94253.1"/>
    <property type="molecule type" value="Genomic_DNA"/>
</dbReference>
<keyword evidence="1" id="KW-0479">Metal-binding</keyword>
<dbReference type="Gramene" id="PHT94253">
    <property type="protein sequence ID" value="PHT94253"/>
    <property type="gene ID" value="T459_02135"/>
</dbReference>
<dbReference type="Gene3D" id="1.10.630.10">
    <property type="entry name" value="Cytochrome P450"/>
    <property type="match status" value="1"/>
</dbReference>
<evidence type="ECO:0000256" key="1">
    <source>
        <dbReference type="ARBA" id="ARBA00022723"/>
    </source>
</evidence>
<dbReference type="GO" id="GO:0004497">
    <property type="term" value="F:monooxygenase activity"/>
    <property type="evidence" value="ECO:0007669"/>
    <property type="project" value="InterPro"/>
</dbReference>
<dbReference type="InterPro" id="IPR036396">
    <property type="entry name" value="Cyt_P450_sf"/>
</dbReference>
<sequence>MDKYQSEVFKTSLMGEKMVVMCGPAANKFLFGNVSGWWPSSVKQLLGKSLTNSHGDEAKHLRKMLYYFVSPDAFSKLYIKTMELSTQHHIKNHWQGMHFQWKIKIILLGIV</sequence>
<organism evidence="3 4">
    <name type="scientific">Capsicum annuum</name>
    <name type="common">Capsicum pepper</name>
    <dbReference type="NCBI Taxonomy" id="4072"/>
    <lineage>
        <taxon>Eukaryota</taxon>
        <taxon>Viridiplantae</taxon>
        <taxon>Streptophyta</taxon>
        <taxon>Embryophyta</taxon>
        <taxon>Tracheophyta</taxon>
        <taxon>Spermatophyta</taxon>
        <taxon>Magnoliopsida</taxon>
        <taxon>eudicotyledons</taxon>
        <taxon>Gunneridae</taxon>
        <taxon>Pentapetalae</taxon>
        <taxon>asterids</taxon>
        <taxon>lamiids</taxon>
        <taxon>Solanales</taxon>
        <taxon>Solanaceae</taxon>
        <taxon>Solanoideae</taxon>
        <taxon>Capsiceae</taxon>
        <taxon>Capsicum</taxon>
    </lineage>
</organism>
<dbReference type="AlphaFoldDB" id="A0A2G3AJB3"/>
<dbReference type="PANTHER" id="PTHR24286:SF209">
    <property type="entry name" value="BETA-AMYRIN 28-OXIDASE-LIKE"/>
    <property type="match status" value="1"/>
</dbReference>
<reference evidence="3 4" key="1">
    <citation type="journal article" date="2014" name="Nat. Genet.">
        <title>Genome sequence of the hot pepper provides insights into the evolution of pungency in Capsicum species.</title>
        <authorList>
            <person name="Kim S."/>
            <person name="Park M."/>
            <person name="Yeom S.I."/>
            <person name="Kim Y.M."/>
            <person name="Lee J.M."/>
            <person name="Lee H.A."/>
            <person name="Seo E."/>
            <person name="Choi J."/>
            <person name="Cheong K."/>
            <person name="Kim K.T."/>
            <person name="Jung K."/>
            <person name="Lee G.W."/>
            <person name="Oh S.K."/>
            <person name="Bae C."/>
            <person name="Kim S.B."/>
            <person name="Lee H.Y."/>
            <person name="Kim S.Y."/>
            <person name="Kim M.S."/>
            <person name="Kang B.C."/>
            <person name="Jo Y.D."/>
            <person name="Yang H.B."/>
            <person name="Jeong H.J."/>
            <person name="Kang W.H."/>
            <person name="Kwon J.K."/>
            <person name="Shin C."/>
            <person name="Lim J.Y."/>
            <person name="Park J.H."/>
            <person name="Huh J.H."/>
            <person name="Kim J.S."/>
            <person name="Kim B.D."/>
            <person name="Cohen O."/>
            <person name="Paran I."/>
            <person name="Suh M.C."/>
            <person name="Lee S.B."/>
            <person name="Kim Y.K."/>
            <person name="Shin Y."/>
            <person name="Noh S.J."/>
            <person name="Park J."/>
            <person name="Seo Y.S."/>
            <person name="Kwon S.Y."/>
            <person name="Kim H.A."/>
            <person name="Park J.M."/>
            <person name="Kim H.J."/>
            <person name="Choi S.B."/>
            <person name="Bosland P.W."/>
            <person name="Reeves G."/>
            <person name="Jo S.H."/>
            <person name="Lee B.W."/>
            <person name="Cho H.T."/>
            <person name="Choi H.S."/>
            <person name="Lee M.S."/>
            <person name="Yu Y."/>
            <person name="Do Choi Y."/>
            <person name="Park B.S."/>
            <person name="van Deynze A."/>
            <person name="Ashrafi H."/>
            <person name="Hill T."/>
            <person name="Kim W.T."/>
            <person name="Pai H.S."/>
            <person name="Ahn H.K."/>
            <person name="Yeam I."/>
            <person name="Giovannoni J.J."/>
            <person name="Rose J.K."/>
            <person name="Sorensen I."/>
            <person name="Lee S.J."/>
            <person name="Kim R.W."/>
            <person name="Choi I.Y."/>
            <person name="Choi B.S."/>
            <person name="Lim J.S."/>
            <person name="Lee Y.H."/>
            <person name="Choi D."/>
        </authorList>
    </citation>
    <scope>NUCLEOTIDE SEQUENCE [LARGE SCALE GENOMIC DNA]</scope>
    <source>
        <strain evidence="4">cv. CM334</strain>
    </source>
</reference>
<proteinExistence type="predicted"/>
<reference evidence="3 4" key="2">
    <citation type="journal article" date="2017" name="Genome Biol.">
        <title>New reference genome sequences of hot pepper reveal the massive evolution of plant disease-resistance genes by retroduplication.</title>
        <authorList>
            <person name="Kim S."/>
            <person name="Park J."/>
            <person name="Yeom S.I."/>
            <person name="Kim Y.M."/>
            <person name="Seo E."/>
            <person name="Kim K.T."/>
            <person name="Kim M.S."/>
            <person name="Lee J.M."/>
            <person name="Cheong K."/>
            <person name="Shin H.S."/>
            <person name="Kim S.B."/>
            <person name="Han K."/>
            <person name="Lee J."/>
            <person name="Park M."/>
            <person name="Lee H.A."/>
            <person name="Lee H.Y."/>
            <person name="Lee Y."/>
            <person name="Oh S."/>
            <person name="Lee J.H."/>
            <person name="Choi E."/>
            <person name="Choi E."/>
            <person name="Lee S.E."/>
            <person name="Jeon J."/>
            <person name="Kim H."/>
            <person name="Choi G."/>
            <person name="Song H."/>
            <person name="Lee J."/>
            <person name="Lee S.C."/>
            <person name="Kwon J.K."/>
            <person name="Lee H.Y."/>
            <person name="Koo N."/>
            <person name="Hong Y."/>
            <person name="Kim R.W."/>
            <person name="Kang W.H."/>
            <person name="Huh J.H."/>
            <person name="Kang B.C."/>
            <person name="Yang T.J."/>
            <person name="Lee Y.H."/>
            <person name="Bennetzen J.L."/>
            <person name="Choi D."/>
        </authorList>
    </citation>
    <scope>NUCLEOTIDE SEQUENCE [LARGE SCALE GENOMIC DNA]</scope>
    <source>
        <strain evidence="4">cv. CM334</strain>
    </source>
</reference>
<evidence type="ECO:0000313" key="4">
    <source>
        <dbReference type="Proteomes" id="UP000222542"/>
    </source>
</evidence>
<dbReference type="SUPFAM" id="SSF48264">
    <property type="entry name" value="Cytochrome P450"/>
    <property type="match status" value="1"/>
</dbReference>